<evidence type="ECO:0000256" key="4">
    <source>
        <dbReference type="ARBA" id="ARBA00022989"/>
    </source>
</evidence>
<comment type="subcellular location">
    <subcellularLocation>
        <location evidence="1">Cell membrane</location>
        <topology evidence="1">Multi-pass membrane protein</topology>
    </subcellularLocation>
</comment>
<keyword evidence="4 6" id="KW-1133">Transmembrane helix</keyword>
<dbReference type="EMBL" id="FNJQ01000025">
    <property type="protein sequence ID" value="SDP56227.1"/>
    <property type="molecule type" value="Genomic_DNA"/>
</dbReference>
<dbReference type="AlphaFoldDB" id="A0A1H0TQ84"/>
<sequence length="332" mass="37787">MIFLTALLVTMLFMLVLFLLYYSAHMPQMKTQQKLEKMIAQAEAQRAAAKQQKIKTPVQETVVSLQERRQADFHAMRDKSFYERIIKPVTTDIETWLMHFAPRELRNVLEDMLMHLGVQEKWGVNRLAAGWVLAVALGGIISLLVIYFRPFQLTQKIAIVGLGLLLGAVIPFLLLQSAIRRRKAAIKKQLPEFLDFLSVSVQAGLSFDGAVAKIVQRMKGPLPDEFQRMLRDMGLGMNRQRTLTQLARRCDVDEVYLFTASVIQSEHLGTSMSKNLKNQADNMRDRHRQEVRALALKAPVKIIFPLILFIFPSIFVMVVLPSALTLLKSLAK</sequence>
<feature type="transmembrane region" description="Helical" evidence="6">
    <location>
        <begin position="6"/>
        <end position="24"/>
    </location>
</feature>
<reference evidence="8 9" key="1">
    <citation type="submission" date="2016-10" db="EMBL/GenBank/DDBJ databases">
        <authorList>
            <person name="de Groot N.N."/>
        </authorList>
    </citation>
    <scope>NUCLEOTIDE SEQUENCE [LARGE SCALE GENOMIC DNA]</scope>
    <source>
        <strain evidence="8 9">S137</strain>
    </source>
</reference>
<keyword evidence="2" id="KW-1003">Cell membrane</keyword>
<accession>A0A1H0TQ84</accession>
<feature type="domain" description="Type II secretion system protein GspF" evidence="7">
    <location>
        <begin position="193"/>
        <end position="319"/>
    </location>
</feature>
<keyword evidence="3 6" id="KW-0812">Transmembrane</keyword>
<evidence type="ECO:0000259" key="7">
    <source>
        <dbReference type="Pfam" id="PF00482"/>
    </source>
</evidence>
<keyword evidence="5 6" id="KW-0472">Membrane</keyword>
<feature type="transmembrane region" description="Helical" evidence="6">
    <location>
        <begin position="157"/>
        <end position="179"/>
    </location>
</feature>
<name>A0A1H0TQ84_SELRU</name>
<dbReference type="PANTHER" id="PTHR35007">
    <property type="entry name" value="INTEGRAL MEMBRANE PROTEIN-RELATED"/>
    <property type="match status" value="1"/>
</dbReference>
<protein>
    <submittedName>
        <fullName evidence="8">Tight adherence protein C</fullName>
    </submittedName>
</protein>
<evidence type="ECO:0000256" key="5">
    <source>
        <dbReference type="ARBA" id="ARBA00023136"/>
    </source>
</evidence>
<proteinExistence type="predicted"/>
<evidence type="ECO:0000256" key="1">
    <source>
        <dbReference type="ARBA" id="ARBA00004651"/>
    </source>
</evidence>
<feature type="transmembrane region" description="Helical" evidence="6">
    <location>
        <begin position="128"/>
        <end position="151"/>
    </location>
</feature>
<feature type="transmembrane region" description="Helical" evidence="6">
    <location>
        <begin position="302"/>
        <end position="324"/>
    </location>
</feature>
<evidence type="ECO:0000256" key="6">
    <source>
        <dbReference type="SAM" id="Phobius"/>
    </source>
</evidence>
<evidence type="ECO:0000313" key="8">
    <source>
        <dbReference type="EMBL" id="SDP56227.1"/>
    </source>
</evidence>
<dbReference type="Pfam" id="PF00482">
    <property type="entry name" value="T2SSF"/>
    <property type="match status" value="1"/>
</dbReference>
<dbReference type="PANTHER" id="PTHR35007:SF2">
    <property type="entry name" value="PILUS ASSEMBLE PROTEIN"/>
    <property type="match status" value="1"/>
</dbReference>
<dbReference type="GO" id="GO:0005886">
    <property type="term" value="C:plasma membrane"/>
    <property type="evidence" value="ECO:0007669"/>
    <property type="project" value="UniProtKB-SubCell"/>
</dbReference>
<dbReference type="Proteomes" id="UP000182412">
    <property type="component" value="Unassembled WGS sequence"/>
</dbReference>
<evidence type="ECO:0000256" key="2">
    <source>
        <dbReference type="ARBA" id="ARBA00022475"/>
    </source>
</evidence>
<evidence type="ECO:0000256" key="3">
    <source>
        <dbReference type="ARBA" id="ARBA00022692"/>
    </source>
</evidence>
<gene>
    <name evidence="8" type="ORF">SAMN05216366_12536</name>
</gene>
<organism evidence="8 9">
    <name type="scientific">Selenomonas ruminantium</name>
    <dbReference type="NCBI Taxonomy" id="971"/>
    <lineage>
        <taxon>Bacteria</taxon>
        <taxon>Bacillati</taxon>
        <taxon>Bacillota</taxon>
        <taxon>Negativicutes</taxon>
        <taxon>Selenomonadales</taxon>
        <taxon>Selenomonadaceae</taxon>
        <taxon>Selenomonas</taxon>
    </lineage>
</organism>
<evidence type="ECO:0000313" key="9">
    <source>
        <dbReference type="Proteomes" id="UP000182412"/>
    </source>
</evidence>
<dbReference type="InterPro" id="IPR018076">
    <property type="entry name" value="T2SS_GspF_dom"/>
</dbReference>